<name>A0A4R6UCS9_9BACI</name>
<proteinExistence type="predicted"/>
<feature type="transmembrane region" description="Helical" evidence="1">
    <location>
        <begin position="134"/>
        <end position="156"/>
    </location>
</feature>
<keyword evidence="1" id="KW-0812">Transmembrane</keyword>
<keyword evidence="1" id="KW-1133">Transmembrane helix</keyword>
<feature type="transmembrane region" description="Helical" evidence="1">
    <location>
        <begin position="199"/>
        <end position="221"/>
    </location>
</feature>
<dbReference type="RefSeq" id="WP_133578674.1">
    <property type="nucleotide sequence ID" value="NZ_SNYJ01000001.1"/>
</dbReference>
<feature type="transmembrane region" description="Helical" evidence="1">
    <location>
        <begin position="20"/>
        <end position="40"/>
    </location>
</feature>
<protein>
    <submittedName>
        <fullName evidence="2">Uncharacterized protein</fullName>
    </submittedName>
</protein>
<reference evidence="2 3" key="1">
    <citation type="submission" date="2019-03" db="EMBL/GenBank/DDBJ databases">
        <title>Genomic Encyclopedia of Type Strains, Phase IV (KMG-IV): sequencing the most valuable type-strain genomes for metagenomic binning, comparative biology and taxonomic classification.</title>
        <authorList>
            <person name="Goeker M."/>
        </authorList>
    </citation>
    <scope>NUCLEOTIDE SEQUENCE [LARGE SCALE GENOMIC DNA]</scope>
    <source>
        <strain evidence="2 3">DSM 28697</strain>
    </source>
</reference>
<keyword evidence="1" id="KW-0472">Membrane</keyword>
<gene>
    <name evidence="2" type="ORF">EV213_101279</name>
</gene>
<evidence type="ECO:0000256" key="1">
    <source>
        <dbReference type="SAM" id="Phobius"/>
    </source>
</evidence>
<keyword evidence="3" id="KW-1185">Reference proteome</keyword>
<dbReference type="Proteomes" id="UP000295632">
    <property type="component" value="Unassembled WGS sequence"/>
</dbReference>
<dbReference type="EMBL" id="SNYJ01000001">
    <property type="protein sequence ID" value="TDQ42849.1"/>
    <property type="molecule type" value="Genomic_DNA"/>
</dbReference>
<evidence type="ECO:0000313" key="2">
    <source>
        <dbReference type="EMBL" id="TDQ42849.1"/>
    </source>
</evidence>
<feature type="transmembrane region" description="Helical" evidence="1">
    <location>
        <begin position="81"/>
        <end position="103"/>
    </location>
</feature>
<organism evidence="2 3">
    <name type="scientific">Aureibacillus halotolerans</name>
    <dbReference type="NCBI Taxonomy" id="1508390"/>
    <lineage>
        <taxon>Bacteria</taxon>
        <taxon>Bacillati</taxon>
        <taxon>Bacillota</taxon>
        <taxon>Bacilli</taxon>
        <taxon>Bacillales</taxon>
        <taxon>Bacillaceae</taxon>
        <taxon>Aureibacillus</taxon>
    </lineage>
</organism>
<feature type="transmembrane region" description="Helical" evidence="1">
    <location>
        <begin position="163"/>
        <end position="187"/>
    </location>
</feature>
<dbReference type="OrthoDB" id="2663350at2"/>
<dbReference type="AlphaFoldDB" id="A0A4R6UCS9"/>
<evidence type="ECO:0000313" key="3">
    <source>
        <dbReference type="Proteomes" id="UP000295632"/>
    </source>
</evidence>
<comment type="caution">
    <text evidence="2">The sequence shown here is derived from an EMBL/GenBank/DDBJ whole genome shotgun (WGS) entry which is preliminary data.</text>
</comment>
<accession>A0A4R6UCS9</accession>
<sequence>MAIRTVLSMFNKDVWTWYIVPWMIVGISFLINIVIALSVADESINTSGITSLYVYMFIAGMLALTQFFHFALGLNIRRADFYFGSLLMMLFVNAAMTLILVIIGQVELFTNQWGVNLHYFYLSYLNAGSVFQQFFSIFLTLVHVTLAGATIASIFLRFGRAGMFIFFGAIGLLVSIAVLLMSINELWVPVFYYVTSQSLLSIATFTLPLTIIYIVSSYLFIRKAIVR</sequence>
<feature type="transmembrane region" description="Helical" evidence="1">
    <location>
        <begin position="52"/>
        <end position="74"/>
    </location>
</feature>